<feature type="domain" description="TOTE conflict system primase" evidence="1">
    <location>
        <begin position="32"/>
        <end position="202"/>
    </location>
</feature>
<dbReference type="EMBL" id="JBHTKL010000001">
    <property type="protein sequence ID" value="MFD1018678.1"/>
    <property type="molecule type" value="Genomic_DNA"/>
</dbReference>
<accession>A0ABW3L0Q1</accession>
<proteinExistence type="predicted"/>
<comment type="caution">
    <text evidence="2">The sequence shown here is derived from an EMBL/GenBank/DDBJ whole genome shotgun (WGS) entry which is preliminary data.</text>
</comment>
<dbReference type="Proteomes" id="UP001596990">
    <property type="component" value="Unassembled WGS sequence"/>
</dbReference>
<gene>
    <name evidence="2" type="ORF">ACFQ2J_05620</name>
</gene>
<keyword evidence="3" id="KW-1185">Reference proteome</keyword>
<evidence type="ECO:0000313" key="3">
    <source>
        <dbReference type="Proteomes" id="UP001596990"/>
    </source>
</evidence>
<evidence type="ECO:0000259" key="1">
    <source>
        <dbReference type="Pfam" id="PF22548"/>
    </source>
</evidence>
<dbReference type="Pfam" id="PF22548">
    <property type="entry name" value="AEP-TOTE"/>
    <property type="match status" value="1"/>
</dbReference>
<dbReference type="SUPFAM" id="SSF56747">
    <property type="entry name" value="Prim-pol domain"/>
    <property type="match status" value="1"/>
</dbReference>
<sequence length="474" mass="54397">MEQPIKQLTNKFNELYIQTRSKYLVQFPEGKYVTLSYAPDNRVAKFNDSMVPTHLKGDLTYGIFSGGPFSKFITFDVDCAKESLSKWITLKLVYTLETEYAINRKDIHVSYSGNKGYHVDLFFNEQVRVEDLREFFKSVLIEVGDIPEGEIEFRPSWTQGVKLPLGVHQQTGNRCWYVDNYTLEPIESYEYILGIKPMSATLITDTDFGLTDEQIKEFEKVASSTDITVNAVDLSGALQRARKIIETGRLMQSGTRHKTTFTLACFGNSQGWEEEEAVGVIMDILLATPRNYFSEGSTPEYWRKEAERLVGYVFKNDITVKESDQSLTIYKSEILAVLGCGTFRQKQLAYAMLITSKRYGNIFYLTINTAMKMIGTKSRPTVVTAIKKLIECGFIEYHRKAEVDRARSLETGQVRYKPNKYKLAFECNQDEEKSVEVSAEKGMVEVALMLCDIKEIREFVKRREFEGRWQAHTG</sequence>
<protein>
    <recommendedName>
        <fullName evidence="1">TOTE conflict system primase domain-containing protein</fullName>
    </recommendedName>
</protein>
<organism evidence="2 3">
    <name type="scientific">Thalassobacillus hwangdonensis</name>
    <dbReference type="NCBI Taxonomy" id="546108"/>
    <lineage>
        <taxon>Bacteria</taxon>
        <taxon>Bacillati</taxon>
        <taxon>Bacillota</taxon>
        <taxon>Bacilli</taxon>
        <taxon>Bacillales</taxon>
        <taxon>Bacillaceae</taxon>
        <taxon>Thalassobacillus</taxon>
    </lineage>
</organism>
<dbReference type="RefSeq" id="WP_386057364.1">
    <property type="nucleotide sequence ID" value="NZ_JBHTKL010000001.1"/>
</dbReference>
<name>A0ABW3L0Q1_9BACI</name>
<dbReference type="InterPro" id="IPR054347">
    <property type="entry name" value="TOTE_primase"/>
</dbReference>
<reference evidence="3" key="1">
    <citation type="journal article" date="2019" name="Int. J. Syst. Evol. Microbiol.">
        <title>The Global Catalogue of Microorganisms (GCM) 10K type strain sequencing project: providing services to taxonomists for standard genome sequencing and annotation.</title>
        <authorList>
            <consortium name="The Broad Institute Genomics Platform"/>
            <consortium name="The Broad Institute Genome Sequencing Center for Infectious Disease"/>
            <person name="Wu L."/>
            <person name="Ma J."/>
        </authorList>
    </citation>
    <scope>NUCLEOTIDE SEQUENCE [LARGE SCALE GENOMIC DNA]</scope>
    <source>
        <strain evidence="3">CCUG 56607</strain>
    </source>
</reference>
<evidence type="ECO:0000313" key="2">
    <source>
        <dbReference type="EMBL" id="MFD1018678.1"/>
    </source>
</evidence>